<evidence type="ECO:0000313" key="3">
    <source>
        <dbReference type="Proteomes" id="UP001605036"/>
    </source>
</evidence>
<name>A0ABD1Z2Y4_9MARC</name>
<proteinExistence type="predicted"/>
<protein>
    <submittedName>
        <fullName evidence="2">Uncharacterized protein</fullName>
    </submittedName>
</protein>
<reference evidence="2 3" key="1">
    <citation type="submission" date="2024-09" db="EMBL/GenBank/DDBJ databases">
        <title>Chromosome-scale assembly of Riccia fluitans.</title>
        <authorList>
            <person name="Paukszto L."/>
            <person name="Sawicki J."/>
            <person name="Karawczyk K."/>
            <person name="Piernik-Szablinska J."/>
            <person name="Szczecinska M."/>
            <person name="Mazdziarz M."/>
        </authorList>
    </citation>
    <scope>NUCLEOTIDE SEQUENCE [LARGE SCALE GENOMIC DNA]</scope>
    <source>
        <strain evidence="2">Rf_01</strain>
        <tissue evidence="2">Aerial parts of the thallus</tissue>
    </source>
</reference>
<evidence type="ECO:0000256" key="1">
    <source>
        <dbReference type="SAM" id="MobiDB-lite"/>
    </source>
</evidence>
<evidence type="ECO:0000313" key="2">
    <source>
        <dbReference type="EMBL" id="KAL2642098.1"/>
    </source>
</evidence>
<accession>A0ABD1Z2Y4</accession>
<dbReference type="Proteomes" id="UP001605036">
    <property type="component" value="Unassembled WGS sequence"/>
</dbReference>
<dbReference type="EMBL" id="JBHFFA010000002">
    <property type="protein sequence ID" value="KAL2642098.1"/>
    <property type="molecule type" value="Genomic_DNA"/>
</dbReference>
<gene>
    <name evidence="2" type="ORF">R1flu_009685</name>
</gene>
<organism evidence="2 3">
    <name type="scientific">Riccia fluitans</name>
    <dbReference type="NCBI Taxonomy" id="41844"/>
    <lineage>
        <taxon>Eukaryota</taxon>
        <taxon>Viridiplantae</taxon>
        <taxon>Streptophyta</taxon>
        <taxon>Embryophyta</taxon>
        <taxon>Marchantiophyta</taxon>
        <taxon>Marchantiopsida</taxon>
        <taxon>Marchantiidae</taxon>
        <taxon>Marchantiales</taxon>
        <taxon>Ricciaceae</taxon>
        <taxon>Riccia</taxon>
    </lineage>
</organism>
<keyword evidence="3" id="KW-1185">Reference proteome</keyword>
<feature type="region of interest" description="Disordered" evidence="1">
    <location>
        <begin position="25"/>
        <end position="44"/>
    </location>
</feature>
<dbReference type="AlphaFoldDB" id="A0ABD1Z2Y4"/>
<sequence length="77" mass="8934">MLERNERGRDIITQQAVDRTVRDANLKQPDPRRGSQTWQNGIGRRKIEWSHARAMRHLEKQTTGLNDETLDPIVSGQ</sequence>
<comment type="caution">
    <text evidence="2">The sequence shown here is derived from an EMBL/GenBank/DDBJ whole genome shotgun (WGS) entry which is preliminary data.</text>
</comment>